<dbReference type="Proteomes" id="UP000001819">
    <property type="component" value="Chromosome 4"/>
</dbReference>
<evidence type="ECO:0000256" key="1">
    <source>
        <dbReference type="SAM" id="Phobius"/>
    </source>
</evidence>
<dbReference type="RefSeq" id="XP_033235319.1">
    <property type="nucleotide sequence ID" value="XM_033379428.1"/>
</dbReference>
<evidence type="ECO:0000313" key="3">
    <source>
        <dbReference type="RefSeq" id="XP_033235319.1"/>
    </source>
</evidence>
<protein>
    <submittedName>
        <fullName evidence="3">Uncharacterized protein</fullName>
    </submittedName>
</protein>
<gene>
    <name evidence="3" type="primary">LOC117183918</name>
</gene>
<evidence type="ECO:0000313" key="2">
    <source>
        <dbReference type="Proteomes" id="UP000001819"/>
    </source>
</evidence>
<organism evidence="2 3">
    <name type="scientific">Drosophila pseudoobscura pseudoobscura</name>
    <name type="common">Fruit fly</name>
    <dbReference type="NCBI Taxonomy" id="46245"/>
    <lineage>
        <taxon>Eukaryota</taxon>
        <taxon>Metazoa</taxon>
        <taxon>Ecdysozoa</taxon>
        <taxon>Arthropoda</taxon>
        <taxon>Hexapoda</taxon>
        <taxon>Insecta</taxon>
        <taxon>Pterygota</taxon>
        <taxon>Neoptera</taxon>
        <taxon>Endopterygota</taxon>
        <taxon>Diptera</taxon>
        <taxon>Brachycera</taxon>
        <taxon>Muscomorpha</taxon>
        <taxon>Ephydroidea</taxon>
        <taxon>Drosophilidae</taxon>
        <taxon>Drosophila</taxon>
        <taxon>Sophophora</taxon>
    </lineage>
</organism>
<keyword evidence="1" id="KW-0812">Transmembrane</keyword>
<sequence length="118" mass="14026">MKINLKISKPWHQRTPQLIGIFATKIWIIPGIISAFYGPTEKRVGKALSRYSRIAIELSKTMMKWQCGKMGRNWRWHCWKMNSEMMKLLVEESIRRRNLLWAMKGLTFSTNHRTFKGN</sequence>
<dbReference type="AlphaFoldDB" id="A0A6I8VXM1"/>
<accession>A0A6I8VXM1</accession>
<keyword evidence="2" id="KW-1185">Reference proteome</keyword>
<dbReference type="KEGG" id="dpo:117183918"/>
<proteinExistence type="predicted"/>
<name>A0A6I8VXM1_DROPS</name>
<reference evidence="3" key="1">
    <citation type="submission" date="2025-08" db="UniProtKB">
        <authorList>
            <consortium name="RefSeq"/>
        </authorList>
    </citation>
    <scope>IDENTIFICATION</scope>
    <source>
        <strain evidence="3">MV-25-SWS-2005</strain>
        <tissue evidence="3">Whole body</tissue>
    </source>
</reference>
<dbReference type="InParanoid" id="A0A6I8VXM1"/>
<keyword evidence="1" id="KW-1133">Transmembrane helix</keyword>
<feature type="transmembrane region" description="Helical" evidence="1">
    <location>
        <begin position="18"/>
        <end position="38"/>
    </location>
</feature>
<keyword evidence="1" id="KW-0472">Membrane</keyword>